<dbReference type="EMBL" id="HBIX01019095">
    <property type="protein sequence ID" value="CAE0720835.1"/>
    <property type="molecule type" value="Transcribed_RNA"/>
</dbReference>
<dbReference type="AlphaFoldDB" id="A0A7S4ANQ9"/>
<accession>A0A7S4ANQ9</accession>
<sequence length="321" mass="36977">MTPGRNCGQNEVVNSALCGKKSSALKFLKAFLSGYLKFIESPHRQDSILKTAQYSLWLLSKFYPNSGTKRDIPHRIAKSLLNLQGEISWARYLFRFFGLPAAINGVDLTKNDWVTRNNSKRLGQVMSWTMVAYYPLEHLSYLFWKAPDIRWLPCALPRPIPTTDDVTSCQIRDRSRNSNRNFYSSTQLASKASAWSCRFWVAWLILDIVRCTLVLRDIQQTPHSSGTKKTATGAKDDDLQQKDSLEKQEMVLHQYLDKQIPAVRTEHLQIIRNMLYILPAINWSLPEWDTQPWLSGDVVNGFCWLESVVGLYQGIRDFKHT</sequence>
<name>A0A7S4ANQ9_9STRA</name>
<dbReference type="PANTHER" id="PTHR12652">
    <property type="entry name" value="PEROXISOMAL BIOGENESIS FACTOR 11"/>
    <property type="match status" value="1"/>
</dbReference>
<gene>
    <name evidence="1" type="ORF">PAUS00366_LOCUS13589</name>
</gene>
<protein>
    <submittedName>
        <fullName evidence="1">Uncharacterized protein</fullName>
    </submittedName>
</protein>
<evidence type="ECO:0000313" key="1">
    <source>
        <dbReference type="EMBL" id="CAE0720835.1"/>
    </source>
</evidence>
<proteinExistence type="predicted"/>
<reference evidence="1" key="1">
    <citation type="submission" date="2021-01" db="EMBL/GenBank/DDBJ databases">
        <authorList>
            <person name="Corre E."/>
            <person name="Pelletier E."/>
            <person name="Niang G."/>
            <person name="Scheremetjew M."/>
            <person name="Finn R."/>
            <person name="Kale V."/>
            <person name="Holt S."/>
            <person name="Cochrane G."/>
            <person name="Meng A."/>
            <person name="Brown T."/>
            <person name="Cohen L."/>
        </authorList>
    </citation>
    <scope>NUCLEOTIDE SEQUENCE</scope>
    <source>
        <strain evidence="1">10249 10 AB</strain>
    </source>
</reference>
<organism evidence="1">
    <name type="scientific">Pseudo-nitzschia australis</name>
    <dbReference type="NCBI Taxonomy" id="44445"/>
    <lineage>
        <taxon>Eukaryota</taxon>
        <taxon>Sar</taxon>
        <taxon>Stramenopiles</taxon>
        <taxon>Ochrophyta</taxon>
        <taxon>Bacillariophyta</taxon>
        <taxon>Bacillariophyceae</taxon>
        <taxon>Bacillariophycidae</taxon>
        <taxon>Bacillariales</taxon>
        <taxon>Bacillariaceae</taxon>
        <taxon>Pseudo-nitzschia</taxon>
    </lineage>
</organism>
<dbReference type="PANTHER" id="PTHR12652:SF25">
    <property type="entry name" value="MICROBODY (PEROXISOME) PROLIFERATION PROTEIN PEROXIN 11C (EUROFUNG)"/>
    <property type="match status" value="1"/>
</dbReference>